<organism evidence="4">
    <name type="scientific">hydrothermal vent metagenome</name>
    <dbReference type="NCBI Taxonomy" id="652676"/>
    <lineage>
        <taxon>unclassified sequences</taxon>
        <taxon>metagenomes</taxon>
        <taxon>ecological metagenomes</taxon>
    </lineage>
</organism>
<dbReference type="NCBIfam" id="TIGR03342">
    <property type="entry name" value="dsrC_tusE_dsvC"/>
    <property type="match status" value="1"/>
</dbReference>
<evidence type="ECO:0008006" key="5">
    <source>
        <dbReference type="Google" id="ProtNLM"/>
    </source>
</evidence>
<evidence type="ECO:0000256" key="3">
    <source>
        <dbReference type="ARBA" id="ARBA00022490"/>
    </source>
</evidence>
<dbReference type="AlphaFoldDB" id="A0A3B0XSF2"/>
<dbReference type="PIRSF" id="PIRSF006223">
    <property type="entry name" value="DsrC_TusE"/>
    <property type="match status" value="1"/>
</dbReference>
<dbReference type="PANTHER" id="PTHR37010:SF1">
    <property type="entry name" value="SULFURTRANSFERASE TUSE"/>
    <property type="match status" value="1"/>
</dbReference>
<comment type="subcellular location">
    <subcellularLocation>
        <location evidence="1">Cytoplasm</location>
    </subcellularLocation>
</comment>
<name>A0A3B0XSF2_9ZZZZ</name>
<sequence>MSLEVNGKTIETTENGYLVNIEDWNVDIAAAVAETENISLTEPHWDVINYLREEFINNAGNQPNNRNMLKDIGAKWGKKVTSKDLYDLFPGNPSKQAGLIGGLPESRRKGGY</sequence>
<gene>
    <name evidence="4" type="ORF">MNBD_GAMMA12-3620</name>
</gene>
<accession>A0A3B0XSF2</accession>
<dbReference type="InterPro" id="IPR007453">
    <property type="entry name" value="DsrC/TusE"/>
</dbReference>
<dbReference type="InterPro" id="IPR025526">
    <property type="entry name" value="DsrC-like_dom_sf"/>
</dbReference>
<dbReference type="Pfam" id="PF04358">
    <property type="entry name" value="DsrC"/>
    <property type="match status" value="1"/>
</dbReference>
<evidence type="ECO:0000256" key="2">
    <source>
        <dbReference type="ARBA" id="ARBA00005718"/>
    </source>
</evidence>
<dbReference type="PANTHER" id="PTHR37010">
    <property type="entry name" value="SULFURTRANSFERASE TUSE"/>
    <property type="match status" value="1"/>
</dbReference>
<dbReference type="SUPFAM" id="SSF69721">
    <property type="entry name" value="DsrC, the gamma subunit of dissimilatory sulfite reductase"/>
    <property type="match status" value="1"/>
</dbReference>
<reference evidence="4" key="1">
    <citation type="submission" date="2018-06" db="EMBL/GenBank/DDBJ databases">
        <authorList>
            <person name="Zhirakovskaya E."/>
        </authorList>
    </citation>
    <scope>NUCLEOTIDE SEQUENCE</scope>
</reference>
<dbReference type="InterPro" id="IPR042072">
    <property type="entry name" value="DsrC-like_C"/>
</dbReference>
<dbReference type="Gene3D" id="3.30.1420.10">
    <property type="match status" value="1"/>
</dbReference>
<dbReference type="GO" id="GO:0005737">
    <property type="term" value="C:cytoplasm"/>
    <property type="evidence" value="ECO:0007669"/>
    <property type="project" value="UniProtKB-SubCell"/>
</dbReference>
<protein>
    <recommendedName>
        <fullName evidence="5">Sulfurtransferase</fullName>
    </recommendedName>
</protein>
<proteinExistence type="inferred from homology"/>
<keyword evidence="3" id="KW-0963">Cytoplasm</keyword>
<dbReference type="Gene3D" id="1.10.10.370">
    <property type="entry name" value="DsrC-like protein, C-terminal domain"/>
    <property type="match status" value="1"/>
</dbReference>
<evidence type="ECO:0000313" key="4">
    <source>
        <dbReference type="EMBL" id="VAW71188.1"/>
    </source>
</evidence>
<dbReference type="GO" id="GO:0002143">
    <property type="term" value="P:tRNA wobble position uridine thiolation"/>
    <property type="evidence" value="ECO:0007669"/>
    <property type="project" value="TreeGrafter"/>
</dbReference>
<dbReference type="InterPro" id="IPR043163">
    <property type="entry name" value="DsrC-like_N"/>
</dbReference>
<evidence type="ECO:0000256" key="1">
    <source>
        <dbReference type="ARBA" id="ARBA00004496"/>
    </source>
</evidence>
<comment type="similarity">
    <text evidence="2">Belongs to the DsrC/TusE family.</text>
</comment>
<dbReference type="GO" id="GO:0097163">
    <property type="term" value="F:sulfur carrier activity"/>
    <property type="evidence" value="ECO:0007669"/>
    <property type="project" value="TreeGrafter"/>
</dbReference>
<dbReference type="EMBL" id="UOFL01000012">
    <property type="protein sequence ID" value="VAW71188.1"/>
    <property type="molecule type" value="Genomic_DNA"/>
</dbReference>